<name>A0A7R9R219_9ACAR</name>
<proteinExistence type="inferred from homology"/>
<keyword evidence="2" id="KW-0436">Ligase</keyword>
<evidence type="ECO:0000256" key="1">
    <source>
        <dbReference type="ARBA" id="ARBA00006432"/>
    </source>
</evidence>
<accession>A0A7R9R219</accession>
<dbReference type="GO" id="GO:0005783">
    <property type="term" value="C:endoplasmic reticulum"/>
    <property type="evidence" value="ECO:0007669"/>
    <property type="project" value="TreeGrafter"/>
</dbReference>
<feature type="non-terminal residue" evidence="9">
    <location>
        <position position="1"/>
    </location>
</feature>
<dbReference type="Pfam" id="PF00501">
    <property type="entry name" value="AMP-binding"/>
    <property type="match status" value="1"/>
</dbReference>
<dbReference type="GO" id="GO:0005524">
    <property type="term" value="F:ATP binding"/>
    <property type="evidence" value="ECO:0007669"/>
    <property type="project" value="UniProtKB-KW"/>
</dbReference>
<protein>
    <recommendedName>
        <fullName evidence="6">long-chain-fatty-acid--CoA ligase</fullName>
        <ecNumber evidence="6">6.2.1.3</ecNumber>
    </recommendedName>
</protein>
<feature type="non-terminal residue" evidence="9">
    <location>
        <position position="142"/>
    </location>
</feature>
<dbReference type="PRINTS" id="PR00154">
    <property type="entry name" value="AMPBINDING"/>
</dbReference>
<dbReference type="EMBL" id="CAJPVJ010059409">
    <property type="protein sequence ID" value="CAG2183993.1"/>
    <property type="molecule type" value="Genomic_DNA"/>
</dbReference>
<dbReference type="InterPro" id="IPR000873">
    <property type="entry name" value="AMP-dep_synth/lig_dom"/>
</dbReference>
<dbReference type="InterPro" id="IPR042099">
    <property type="entry name" value="ANL_N_sf"/>
</dbReference>
<evidence type="ECO:0000256" key="6">
    <source>
        <dbReference type="ARBA" id="ARBA00026121"/>
    </source>
</evidence>
<dbReference type="SUPFAM" id="SSF56801">
    <property type="entry name" value="Acetyl-CoA synthetase-like"/>
    <property type="match status" value="1"/>
</dbReference>
<dbReference type="GO" id="GO:0005886">
    <property type="term" value="C:plasma membrane"/>
    <property type="evidence" value="ECO:0007669"/>
    <property type="project" value="TreeGrafter"/>
</dbReference>
<dbReference type="PANTHER" id="PTHR43272">
    <property type="entry name" value="LONG-CHAIN-FATTY-ACID--COA LIGASE"/>
    <property type="match status" value="1"/>
</dbReference>
<dbReference type="PANTHER" id="PTHR43272:SF83">
    <property type="entry name" value="ACYL-COA SYNTHETASE LONG-CHAIN, ISOFORM J"/>
    <property type="match status" value="1"/>
</dbReference>
<feature type="domain" description="AMP-dependent synthetase/ligase" evidence="8">
    <location>
        <begin position="2"/>
        <end position="142"/>
    </location>
</feature>
<dbReference type="AlphaFoldDB" id="A0A7R9R219"/>
<dbReference type="PROSITE" id="PS00455">
    <property type="entry name" value="AMP_BINDING"/>
    <property type="match status" value="1"/>
</dbReference>
<dbReference type="InterPro" id="IPR020459">
    <property type="entry name" value="AMP-binding"/>
</dbReference>
<evidence type="ECO:0000256" key="2">
    <source>
        <dbReference type="ARBA" id="ARBA00022598"/>
    </source>
</evidence>
<reference evidence="9" key="1">
    <citation type="submission" date="2020-11" db="EMBL/GenBank/DDBJ databases">
        <authorList>
            <person name="Tran Van P."/>
        </authorList>
    </citation>
    <scope>NUCLEOTIDE SEQUENCE</scope>
</reference>
<evidence type="ECO:0000256" key="5">
    <source>
        <dbReference type="ARBA" id="ARBA00022840"/>
    </source>
</evidence>
<comment type="catalytic activity">
    <reaction evidence="7">
        <text>a long-chain fatty acid + ATP + CoA = a long-chain fatty acyl-CoA + AMP + diphosphate</text>
        <dbReference type="Rhea" id="RHEA:15421"/>
        <dbReference type="ChEBI" id="CHEBI:30616"/>
        <dbReference type="ChEBI" id="CHEBI:33019"/>
        <dbReference type="ChEBI" id="CHEBI:57287"/>
        <dbReference type="ChEBI" id="CHEBI:57560"/>
        <dbReference type="ChEBI" id="CHEBI:83139"/>
        <dbReference type="ChEBI" id="CHEBI:456215"/>
        <dbReference type="EC" id="6.2.1.3"/>
    </reaction>
</comment>
<dbReference type="GO" id="GO:0005811">
    <property type="term" value="C:lipid droplet"/>
    <property type="evidence" value="ECO:0007669"/>
    <property type="project" value="TreeGrafter"/>
</dbReference>
<keyword evidence="4" id="KW-0443">Lipid metabolism</keyword>
<dbReference type="EC" id="6.2.1.3" evidence="6"/>
<evidence type="ECO:0000256" key="3">
    <source>
        <dbReference type="ARBA" id="ARBA00022741"/>
    </source>
</evidence>
<dbReference type="GO" id="GO:0090433">
    <property type="term" value="F:palmitoyl-CoA ligase activity"/>
    <property type="evidence" value="ECO:0007669"/>
    <property type="project" value="TreeGrafter"/>
</dbReference>
<keyword evidence="3" id="KW-0547">Nucleotide-binding</keyword>
<evidence type="ECO:0000313" key="10">
    <source>
        <dbReference type="Proteomes" id="UP000728032"/>
    </source>
</evidence>
<dbReference type="Proteomes" id="UP000728032">
    <property type="component" value="Unassembled WGS sequence"/>
</dbReference>
<comment type="similarity">
    <text evidence="1">Belongs to the ATP-dependent AMP-binding enzyme family.</text>
</comment>
<dbReference type="OrthoDB" id="1700726at2759"/>
<sequence>ADTCADWFTCAQSILRIGSTVATIYSSLNDEGIIHGLNETEVTHVITSHNLLNKLMKLKPQIPKMSKIIFFDSNNNQSNHSIENFDNKDVSLIALSDLVEMGRQTTEELSYDSPNEEDIAVLLYTSGSTGVPKGVKITHKNL</sequence>
<dbReference type="Gene3D" id="3.40.50.12780">
    <property type="entry name" value="N-terminal domain of ligase-like"/>
    <property type="match status" value="1"/>
</dbReference>
<organism evidence="9">
    <name type="scientific">Oppiella nova</name>
    <dbReference type="NCBI Taxonomy" id="334625"/>
    <lineage>
        <taxon>Eukaryota</taxon>
        <taxon>Metazoa</taxon>
        <taxon>Ecdysozoa</taxon>
        <taxon>Arthropoda</taxon>
        <taxon>Chelicerata</taxon>
        <taxon>Arachnida</taxon>
        <taxon>Acari</taxon>
        <taxon>Acariformes</taxon>
        <taxon>Sarcoptiformes</taxon>
        <taxon>Oribatida</taxon>
        <taxon>Brachypylina</taxon>
        <taxon>Oppioidea</taxon>
        <taxon>Oppiidae</taxon>
        <taxon>Oppiella</taxon>
    </lineage>
</organism>
<dbReference type="EMBL" id="OC974234">
    <property type="protein sequence ID" value="CAD7668544.1"/>
    <property type="molecule type" value="Genomic_DNA"/>
</dbReference>
<keyword evidence="10" id="KW-1185">Reference proteome</keyword>
<evidence type="ECO:0000313" key="9">
    <source>
        <dbReference type="EMBL" id="CAD7668544.1"/>
    </source>
</evidence>
<keyword evidence="4" id="KW-0276">Fatty acid metabolism</keyword>
<dbReference type="GO" id="GO:0035336">
    <property type="term" value="P:long-chain fatty-acyl-CoA metabolic process"/>
    <property type="evidence" value="ECO:0007669"/>
    <property type="project" value="TreeGrafter"/>
</dbReference>
<evidence type="ECO:0000259" key="8">
    <source>
        <dbReference type="Pfam" id="PF00501"/>
    </source>
</evidence>
<dbReference type="InterPro" id="IPR020845">
    <property type="entry name" value="AMP-binding_CS"/>
</dbReference>
<dbReference type="GO" id="GO:0030182">
    <property type="term" value="P:neuron differentiation"/>
    <property type="evidence" value="ECO:0007669"/>
    <property type="project" value="TreeGrafter"/>
</dbReference>
<evidence type="ECO:0000256" key="4">
    <source>
        <dbReference type="ARBA" id="ARBA00022832"/>
    </source>
</evidence>
<evidence type="ECO:0000256" key="7">
    <source>
        <dbReference type="ARBA" id="ARBA00036813"/>
    </source>
</evidence>
<keyword evidence="5" id="KW-0067">ATP-binding</keyword>
<gene>
    <name evidence="9" type="ORF">ONB1V03_LOCUS23413</name>
</gene>